<sequence length="378" mass="42030">MSVSRPQSAISALSGSHTVPAGGLAALGARPSQSDLRPYSSASMYNPDLAIKYANKHGKKPLPYAPSPAVTSMGFDNSGLVQVSQQQQQHIPMQGYDQTMMPGQFLPMGQQPQQPQQQQYAQLPLAQQQLYQQQQQQQVLPYGVGARPVSLDSGMTAGAMHMENVRLQQQLEQYQHQLQPQQQQFLPSNQQEMYQQQYQQQEPPLMNLFAPPPGTEISPQSKMLPNSMQPVAPTFTPAYNPSFANNAVPQQQLQQQQPGKSLPAPPQQPMSNGPNNVSEAQALYGNPGYVMEQQPGEYMYQPMGEYVQGMAYSQQQPQQMIYGSVGPSSISQPYSQQQPQMLVYQQQQPQIVYAAEYPQNQQMMHPQQGYVMEPSAPM</sequence>
<dbReference type="EMBL" id="JANBVB010002217">
    <property type="protein sequence ID" value="KAJ2887504.1"/>
    <property type="molecule type" value="Genomic_DNA"/>
</dbReference>
<proteinExistence type="predicted"/>
<comment type="caution">
    <text evidence="1">The sequence shown here is derived from an EMBL/GenBank/DDBJ whole genome shotgun (WGS) entry which is preliminary data.</text>
</comment>
<evidence type="ECO:0000313" key="2">
    <source>
        <dbReference type="Proteomes" id="UP001139981"/>
    </source>
</evidence>
<protein>
    <submittedName>
        <fullName evidence="1">Uncharacterized protein</fullName>
    </submittedName>
</protein>
<reference evidence="1" key="1">
    <citation type="submission" date="2022-07" db="EMBL/GenBank/DDBJ databases">
        <title>Phylogenomic reconstructions and comparative analyses of Kickxellomycotina fungi.</title>
        <authorList>
            <person name="Reynolds N.K."/>
            <person name="Stajich J.E."/>
            <person name="Barry K."/>
            <person name="Grigoriev I.V."/>
            <person name="Crous P."/>
            <person name="Smith M.E."/>
        </authorList>
    </citation>
    <scope>NUCLEOTIDE SEQUENCE</scope>
    <source>
        <strain evidence="1">CBS 190363</strain>
    </source>
</reference>
<keyword evidence="2" id="KW-1185">Reference proteome</keyword>
<gene>
    <name evidence="1" type="ORF">IWW38_005125</name>
</gene>
<evidence type="ECO:0000313" key="1">
    <source>
        <dbReference type="EMBL" id="KAJ2887504.1"/>
    </source>
</evidence>
<name>A0ACC1LWG9_9FUNG</name>
<feature type="non-terminal residue" evidence="1">
    <location>
        <position position="378"/>
    </location>
</feature>
<organism evidence="1 2">
    <name type="scientific">Coemansia aciculifera</name>
    <dbReference type="NCBI Taxonomy" id="417176"/>
    <lineage>
        <taxon>Eukaryota</taxon>
        <taxon>Fungi</taxon>
        <taxon>Fungi incertae sedis</taxon>
        <taxon>Zoopagomycota</taxon>
        <taxon>Kickxellomycotina</taxon>
        <taxon>Kickxellomycetes</taxon>
        <taxon>Kickxellales</taxon>
        <taxon>Kickxellaceae</taxon>
        <taxon>Coemansia</taxon>
    </lineage>
</organism>
<dbReference type="Proteomes" id="UP001139981">
    <property type="component" value="Unassembled WGS sequence"/>
</dbReference>
<accession>A0ACC1LWG9</accession>